<evidence type="ECO:0000313" key="4">
    <source>
        <dbReference type="Proteomes" id="UP000234681"/>
    </source>
</evidence>
<feature type="compositionally biased region" description="Polar residues" evidence="1">
    <location>
        <begin position="1"/>
        <end position="18"/>
    </location>
</feature>
<proteinExistence type="predicted"/>
<feature type="transmembrane region" description="Helical" evidence="2">
    <location>
        <begin position="60"/>
        <end position="80"/>
    </location>
</feature>
<keyword evidence="2" id="KW-0812">Transmembrane</keyword>
<dbReference type="Proteomes" id="UP000234681">
    <property type="component" value="Chromosome 4"/>
</dbReference>
<sequence>MAESTSQIHSSAHVTKTQFTERELRLSQRSKSRGRLASASVVLVILGAVVALSSSHPEAFRIPSLLNLITHNFLKIHLLFQGRHLYIFTKIRRY</sequence>
<feature type="region of interest" description="Disordered" evidence="1">
    <location>
        <begin position="1"/>
        <end position="20"/>
    </location>
</feature>
<accession>A6K594</accession>
<protein>
    <submittedName>
        <fullName evidence="3">RCG24437</fullName>
    </submittedName>
</protein>
<reference evidence="4" key="1">
    <citation type="submission" date="2005-09" db="EMBL/GenBank/DDBJ databases">
        <authorList>
            <person name="Mural R.J."/>
            <person name="Li P.W."/>
            <person name="Adams M.D."/>
            <person name="Amanatides P.G."/>
            <person name="Baden-Tillson H."/>
            <person name="Barnstead M."/>
            <person name="Chin S.H."/>
            <person name="Dew I."/>
            <person name="Evans C.A."/>
            <person name="Ferriera S."/>
            <person name="Flanigan M."/>
            <person name="Fosler C."/>
            <person name="Glodek A."/>
            <person name="Gu Z."/>
            <person name="Holt R.A."/>
            <person name="Jennings D."/>
            <person name="Kraft C.L."/>
            <person name="Lu F."/>
            <person name="Nguyen T."/>
            <person name="Nusskern D.R."/>
            <person name="Pfannkoch C.M."/>
            <person name="Sitter C."/>
            <person name="Sutton G.G."/>
            <person name="Venter J.C."/>
            <person name="Wang Z."/>
            <person name="Woodage T."/>
            <person name="Zheng X.H."/>
            <person name="Zhong F."/>
        </authorList>
    </citation>
    <scope>NUCLEOTIDE SEQUENCE [LARGE SCALE GENOMIC DNA]</scope>
    <source>
        <strain>BN</strain>
        <strain evidence="4">Sprague-Dawley</strain>
    </source>
</reference>
<keyword evidence="2" id="KW-1133">Transmembrane helix</keyword>
<organism evidence="3 4">
    <name type="scientific">Rattus norvegicus</name>
    <name type="common">Rat</name>
    <dbReference type="NCBI Taxonomy" id="10116"/>
    <lineage>
        <taxon>Eukaryota</taxon>
        <taxon>Metazoa</taxon>
        <taxon>Chordata</taxon>
        <taxon>Craniata</taxon>
        <taxon>Vertebrata</taxon>
        <taxon>Euteleostomi</taxon>
        <taxon>Mammalia</taxon>
        <taxon>Eutheria</taxon>
        <taxon>Euarchontoglires</taxon>
        <taxon>Glires</taxon>
        <taxon>Rodentia</taxon>
        <taxon>Myomorpha</taxon>
        <taxon>Muroidea</taxon>
        <taxon>Muridae</taxon>
        <taxon>Murinae</taxon>
        <taxon>Rattus</taxon>
    </lineage>
</organism>
<gene>
    <name evidence="3" type="ORF">rCG_24437</name>
</gene>
<dbReference type="EMBL" id="CH474020">
    <property type="protein sequence ID" value="EDL99403.1"/>
    <property type="molecule type" value="Genomic_DNA"/>
</dbReference>
<keyword evidence="2" id="KW-0472">Membrane</keyword>
<evidence type="ECO:0000313" key="3">
    <source>
        <dbReference type="EMBL" id="EDL99403.1"/>
    </source>
</evidence>
<name>A6K594_RAT</name>
<evidence type="ECO:0000256" key="1">
    <source>
        <dbReference type="SAM" id="MobiDB-lite"/>
    </source>
</evidence>
<dbReference type="AlphaFoldDB" id="A6K594"/>
<feature type="transmembrane region" description="Helical" evidence="2">
    <location>
        <begin position="36"/>
        <end position="54"/>
    </location>
</feature>
<evidence type="ECO:0000256" key="2">
    <source>
        <dbReference type="SAM" id="Phobius"/>
    </source>
</evidence>